<accession>A0A835WGY9</accession>
<organism evidence="3 4">
    <name type="scientific">Chlamydomonas schloesseri</name>
    <dbReference type="NCBI Taxonomy" id="2026947"/>
    <lineage>
        <taxon>Eukaryota</taxon>
        <taxon>Viridiplantae</taxon>
        <taxon>Chlorophyta</taxon>
        <taxon>core chlorophytes</taxon>
        <taxon>Chlorophyceae</taxon>
        <taxon>CS clade</taxon>
        <taxon>Chlamydomonadales</taxon>
        <taxon>Chlamydomonadaceae</taxon>
        <taxon>Chlamydomonas</taxon>
    </lineage>
</organism>
<feature type="transmembrane region" description="Helical" evidence="2">
    <location>
        <begin position="76"/>
        <end position="96"/>
    </location>
</feature>
<reference evidence="3" key="1">
    <citation type="journal article" date="2020" name="bioRxiv">
        <title>Comparative genomics of Chlamydomonas.</title>
        <authorList>
            <person name="Craig R.J."/>
            <person name="Hasan A.R."/>
            <person name="Ness R.W."/>
            <person name="Keightley P.D."/>
        </authorList>
    </citation>
    <scope>NUCLEOTIDE SEQUENCE</scope>
    <source>
        <strain evidence="3">CCAP 11/173</strain>
    </source>
</reference>
<protein>
    <submittedName>
        <fullName evidence="3">Uncharacterized protein</fullName>
    </submittedName>
</protein>
<keyword evidence="2" id="KW-0812">Transmembrane</keyword>
<comment type="caution">
    <text evidence="3">The sequence shown here is derived from an EMBL/GenBank/DDBJ whole genome shotgun (WGS) entry which is preliminary data.</text>
</comment>
<evidence type="ECO:0000313" key="4">
    <source>
        <dbReference type="Proteomes" id="UP000613740"/>
    </source>
</evidence>
<proteinExistence type="predicted"/>
<evidence type="ECO:0000256" key="1">
    <source>
        <dbReference type="SAM" id="MobiDB-lite"/>
    </source>
</evidence>
<keyword evidence="2" id="KW-1133">Transmembrane helix</keyword>
<keyword evidence="2" id="KW-0472">Membrane</keyword>
<dbReference type="AlphaFoldDB" id="A0A835WGY9"/>
<keyword evidence="4" id="KW-1185">Reference proteome</keyword>
<feature type="region of interest" description="Disordered" evidence="1">
    <location>
        <begin position="227"/>
        <end position="248"/>
    </location>
</feature>
<dbReference type="OrthoDB" id="546164at2759"/>
<dbReference type="Proteomes" id="UP000613740">
    <property type="component" value="Unassembled WGS sequence"/>
</dbReference>
<evidence type="ECO:0000256" key="2">
    <source>
        <dbReference type="SAM" id="Phobius"/>
    </source>
</evidence>
<feature type="compositionally biased region" description="Low complexity" evidence="1">
    <location>
        <begin position="227"/>
        <end position="236"/>
    </location>
</feature>
<name>A0A835WGY9_9CHLO</name>
<gene>
    <name evidence="3" type="ORF">HYH02_007671</name>
</gene>
<dbReference type="EMBL" id="JAEHOD010000022">
    <property type="protein sequence ID" value="KAG2447342.1"/>
    <property type="molecule type" value="Genomic_DNA"/>
</dbReference>
<feature type="transmembrane region" description="Helical" evidence="2">
    <location>
        <begin position="26"/>
        <end position="49"/>
    </location>
</feature>
<evidence type="ECO:0000313" key="3">
    <source>
        <dbReference type="EMBL" id="KAG2447342.1"/>
    </source>
</evidence>
<feature type="transmembrane region" description="Helical" evidence="2">
    <location>
        <begin position="295"/>
        <end position="319"/>
    </location>
</feature>
<sequence>MVQILHVALTEITRRRREHGQSIPRWLLLDVQFASVISGILALSGWLTWVVSAEVARQRTHDAVAVFGVELRHDPWALWAHVTISVLLLPLVALLLRSAGWRARIQQRVSAGGVPFLPNQPPGAGAGDPSPRAYFTTTAGSAAAGWAVNALLVAALVTTGVWAAALGGVHAAAKAVQQPWQQAPVLTRTHAWAHAQAGHSTTRAASAAAAATSAAAGAAQAAAGGAPHEGAGAAAADEVEKGGPGWGPDWPGGACPPSCIDLSAFKAYLGDDTCCCNTIGGVFAAEPHAAAALRALVPALVGLALLWAALSWLLLAAAAQFAHSESELLTITPATAAAAAAAGEPGNLPQVQVVANWLERYVFGVGAAAAGRGRRGGGVDGSPLLAEA</sequence>